<dbReference type="AlphaFoldDB" id="A0A211ZH44"/>
<organism evidence="1 2">
    <name type="scientific">Inquilinus limosus</name>
    <dbReference type="NCBI Taxonomy" id="171674"/>
    <lineage>
        <taxon>Bacteria</taxon>
        <taxon>Pseudomonadati</taxon>
        <taxon>Pseudomonadota</taxon>
        <taxon>Alphaproteobacteria</taxon>
        <taxon>Rhodospirillales</taxon>
        <taxon>Rhodospirillaceae</taxon>
        <taxon>Inquilinus</taxon>
    </lineage>
</organism>
<dbReference type="Proteomes" id="UP000196655">
    <property type="component" value="Unassembled WGS sequence"/>
</dbReference>
<accession>A0A211ZH44</accession>
<name>A0A211ZH44_9PROT</name>
<comment type="caution">
    <text evidence="1">The sequence shown here is derived from an EMBL/GenBank/DDBJ whole genome shotgun (WGS) entry which is preliminary data.</text>
</comment>
<dbReference type="EMBL" id="NHON01000054">
    <property type="protein sequence ID" value="OWJ64563.1"/>
    <property type="molecule type" value="Genomic_DNA"/>
</dbReference>
<reference evidence="2" key="1">
    <citation type="submission" date="2017-05" db="EMBL/GenBank/DDBJ databases">
        <authorList>
            <person name="Macchi M."/>
            <person name="Festa S."/>
            <person name="Coppotelli B.M."/>
            <person name="Morelli I.S."/>
        </authorList>
    </citation>
    <scope>NUCLEOTIDE SEQUENCE [LARGE SCALE GENOMIC DNA]</scope>
    <source>
        <strain evidence="2">I</strain>
    </source>
</reference>
<evidence type="ECO:0000313" key="2">
    <source>
        <dbReference type="Proteomes" id="UP000196655"/>
    </source>
</evidence>
<protein>
    <recommendedName>
        <fullName evidence="3">DUF3137 domain-containing protein</fullName>
    </recommendedName>
</protein>
<evidence type="ECO:0008006" key="3">
    <source>
        <dbReference type="Google" id="ProtNLM"/>
    </source>
</evidence>
<evidence type="ECO:0000313" key="1">
    <source>
        <dbReference type="EMBL" id="OWJ64563.1"/>
    </source>
</evidence>
<dbReference type="InterPro" id="IPR021484">
    <property type="entry name" value="DUF3137"/>
</dbReference>
<dbReference type="RefSeq" id="WP_088153620.1">
    <property type="nucleotide sequence ID" value="NZ_NHON01000054.1"/>
</dbReference>
<dbReference type="OrthoDB" id="4960523at2"/>
<gene>
    <name evidence="1" type="ORF">BWR60_23825</name>
</gene>
<sequence>MPGDLPQAAAVRLSQAIDALETQRRRAAEATVVICGQIVVLALVWGVAPIARGHWSPGGIFTAAAAMLGARFLLGLSENLWRSTANRIVVPILAETLGGMTARLRSRGPALDLLPAIGALLDPDVLFDLDPAFELGLLPRRSANWADWRLDGEHRSLAFTMAAVVQRWNTAGNKPASRRSDHVLLSIVVPVPFQGRILIARDGGVFETIADHLTPLLDTVLSRPDSPQRLQAPYEAFEHRFTVRADDPDEAQRLVTAAVAEGLVAIDEAHPDRSVRAAFHRGRLWLALDLAGPMLQQARLFDPASAMLAQLRAVLDELSLPHRLIDHLHGRPPA</sequence>
<proteinExistence type="predicted"/>
<dbReference type="Pfam" id="PF11335">
    <property type="entry name" value="DUF3137"/>
    <property type="match status" value="1"/>
</dbReference>
<keyword evidence="2" id="KW-1185">Reference proteome</keyword>